<dbReference type="InterPro" id="IPR051781">
    <property type="entry name" value="Metallo-dep_Hydrolase"/>
</dbReference>
<feature type="domain" description="Amidohydrolase-related" evidence="3">
    <location>
        <begin position="135"/>
        <end position="456"/>
    </location>
</feature>
<evidence type="ECO:0000256" key="1">
    <source>
        <dbReference type="SAM" id="MobiDB-lite"/>
    </source>
</evidence>
<dbReference type="GO" id="GO:0016810">
    <property type="term" value="F:hydrolase activity, acting on carbon-nitrogen (but not peptide) bonds"/>
    <property type="evidence" value="ECO:0007669"/>
    <property type="project" value="InterPro"/>
</dbReference>
<organism evidence="4 5">
    <name type="scientific">Roseisolibacter agri</name>
    <dbReference type="NCBI Taxonomy" id="2014610"/>
    <lineage>
        <taxon>Bacteria</taxon>
        <taxon>Pseudomonadati</taxon>
        <taxon>Gemmatimonadota</taxon>
        <taxon>Gemmatimonadia</taxon>
        <taxon>Gemmatimonadales</taxon>
        <taxon>Gemmatimonadaceae</taxon>
        <taxon>Roseisolibacter</taxon>
    </lineage>
</organism>
<dbReference type="EMBL" id="BRXS01000006">
    <property type="protein sequence ID" value="GLC27304.1"/>
    <property type="molecule type" value="Genomic_DNA"/>
</dbReference>
<dbReference type="SUPFAM" id="SSF51338">
    <property type="entry name" value="Composite domain of metallo-dependent hydrolases"/>
    <property type="match status" value="1"/>
</dbReference>
<evidence type="ECO:0000259" key="3">
    <source>
        <dbReference type="Pfam" id="PF01979"/>
    </source>
</evidence>
<dbReference type="InterPro" id="IPR011059">
    <property type="entry name" value="Metal-dep_hydrolase_composite"/>
</dbReference>
<dbReference type="Gene3D" id="3.20.20.140">
    <property type="entry name" value="Metal-dependent hydrolases"/>
    <property type="match status" value="1"/>
</dbReference>
<keyword evidence="5" id="KW-1185">Reference proteome</keyword>
<sequence>MRMAAPRSSPATAALLAGALAVTLGACARSRAATPSTGATPAQSATTASPATPAGAARSGPGAGALSQPNADPFPSTYRVAATRPTVIRNVTIMTAAGPSIRNGAILLRDGKVAAVGATVDAPADAVVIDGGGRFVTPGIIDTHSHLGVYPAPGTQALSDGNEATNPVTANVWAEHSVWPQDPQFPRNLAGGVTTLQVLPGSANLIGGRSVVLKVVPSRTVQGMKFPGAKYGLKMACGENPKRVYASRGPSTRMGNVAGYRAAWIGAEAYRRRWDAWLAGNRSGDAPARDLGQETLAEVLRGNILVHNHCYRADEMQIMTDVSREFGYKIRSFHHGVEAYKIADLLARDSISASIWSDWGAFKMEALDGVQGNLALVHKAGAIAIVHSDDPSGSQRLLQEAAKGIAAGRRLGIDIPEDEAIKWVTWNAAWALGLQDRIGSLEVGKNADVVLWSGNPFSVYTRAEKVWIDGTLYYDRSDPRQQWRTDFELGFVPAAPR</sequence>
<dbReference type="SUPFAM" id="SSF51556">
    <property type="entry name" value="Metallo-dependent hydrolases"/>
    <property type="match status" value="1"/>
</dbReference>
<comment type="caution">
    <text evidence="4">The sequence shown here is derived from an EMBL/GenBank/DDBJ whole genome shotgun (WGS) entry which is preliminary data.</text>
</comment>
<feature type="region of interest" description="Disordered" evidence="1">
    <location>
        <begin position="33"/>
        <end position="77"/>
    </location>
</feature>
<keyword evidence="2" id="KW-0732">Signal</keyword>
<dbReference type="PANTHER" id="PTHR43135">
    <property type="entry name" value="ALPHA-D-RIBOSE 1-METHYLPHOSPHONATE 5-TRIPHOSPHATE DIPHOSPHATASE"/>
    <property type="match status" value="1"/>
</dbReference>
<dbReference type="InterPro" id="IPR006680">
    <property type="entry name" value="Amidohydro-rel"/>
</dbReference>
<dbReference type="InterPro" id="IPR032466">
    <property type="entry name" value="Metal_Hydrolase"/>
</dbReference>
<evidence type="ECO:0000256" key="2">
    <source>
        <dbReference type="SAM" id="SignalP"/>
    </source>
</evidence>
<evidence type="ECO:0000313" key="5">
    <source>
        <dbReference type="Proteomes" id="UP001161325"/>
    </source>
</evidence>
<dbReference type="PROSITE" id="PS51257">
    <property type="entry name" value="PROKAR_LIPOPROTEIN"/>
    <property type="match status" value="1"/>
</dbReference>
<gene>
    <name evidence="4" type="ORF">rosag_38170</name>
</gene>
<dbReference type="AlphaFoldDB" id="A0AA37Q666"/>
<name>A0AA37Q666_9BACT</name>
<accession>A0AA37Q666</accession>
<evidence type="ECO:0000313" key="4">
    <source>
        <dbReference type="EMBL" id="GLC27304.1"/>
    </source>
</evidence>
<proteinExistence type="predicted"/>
<reference evidence="4" key="1">
    <citation type="submission" date="2022-08" db="EMBL/GenBank/DDBJ databases">
        <title>Draft genome sequencing of Roseisolibacter agri AW1220.</title>
        <authorList>
            <person name="Tobiishi Y."/>
            <person name="Tonouchi A."/>
        </authorList>
    </citation>
    <scope>NUCLEOTIDE SEQUENCE</scope>
    <source>
        <strain evidence="4">AW1220</strain>
    </source>
</reference>
<feature type="chain" id="PRO_5041332622" evidence="2">
    <location>
        <begin position="29"/>
        <end position="497"/>
    </location>
</feature>
<dbReference type="Proteomes" id="UP001161325">
    <property type="component" value="Unassembled WGS sequence"/>
</dbReference>
<feature type="compositionally biased region" description="Low complexity" evidence="1">
    <location>
        <begin position="33"/>
        <end position="60"/>
    </location>
</feature>
<dbReference type="Pfam" id="PF01979">
    <property type="entry name" value="Amidohydro_1"/>
    <property type="match status" value="1"/>
</dbReference>
<dbReference type="PANTHER" id="PTHR43135:SF3">
    <property type="entry name" value="ALPHA-D-RIBOSE 1-METHYLPHOSPHONATE 5-TRIPHOSPHATE DIPHOSPHATASE"/>
    <property type="match status" value="1"/>
</dbReference>
<dbReference type="CDD" id="cd01309">
    <property type="entry name" value="Met_dep_hydrolase_C"/>
    <property type="match status" value="1"/>
</dbReference>
<protein>
    <submittedName>
        <fullName evidence="4">Amidohydrolase</fullName>
    </submittedName>
</protein>
<feature type="signal peptide" evidence="2">
    <location>
        <begin position="1"/>
        <end position="28"/>
    </location>
</feature>